<dbReference type="PANTHER" id="PTHR45527">
    <property type="entry name" value="NONRIBOSOMAL PEPTIDE SYNTHETASE"/>
    <property type="match status" value="1"/>
</dbReference>
<dbReference type="SUPFAM" id="SSF52777">
    <property type="entry name" value="CoA-dependent acyltransferases"/>
    <property type="match status" value="2"/>
</dbReference>
<evidence type="ECO:0000313" key="3">
    <source>
        <dbReference type="EMBL" id="MEW2364180.1"/>
    </source>
</evidence>
<protein>
    <submittedName>
        <fullName evidence="3">MupA/Atu3671 family FMN-dependent luciferase-like monooxygenase</fullName>
    </submittedName>
</protein>
<dbReference type="Gene3D" id="3.30.559.30">
    <property type="entry name" value="Nonribosomal peptide synthetase, condensation domain"/>
    <property type="match status" value="1"/>
</dbReference>
<evidence type="ECO:0000313" key="4">
    <source>
        <dbReference type="Proteomes" id="UP001553843"/>
    </source>
</evidence>
<keyword evidence="4" id="KW-1185">Reference proteome</keyword>
<evidence type="ECO:0000259" key="1">
    <source>
        <dbReference type="Pfam" id="PF00296"/>
    </source>
</evidence>
<dbReference type="CDD" id="cd19531">
    <property type="entry name" value="LCL_NRPS-like"/>
    <property type="match status" value="1"/>
</dbReference>
<dbReference type="InterPro" id="IPR036661">
    <property type="entry name" value="Luciferase-like_sf"/>
</dbReference>
<dbReference type="NCBIfam" id="TIGR04020">
    <property type="entry name" value="seco_metab_LLM"/>
    <property type="match status" value="1"/>
</dbReference>
<dbReference type="InterPro" id="IPR011251">
    <property type="entry name" value="Luciferase-like_dom"/>
</dbReference>
<sequence length="878" mass="96378">MTPTPPMADDARGALRDRLAALSPAQRAALTERLGARAAAARPPRRPLRFSLFYFANTAGDKGRPYRFLMETARQADRLGFAAVWTPERHFHDFGGIYPNPSVLGSALAAVTERVQIRAGSLVLPLHHPVRVVEDWSVIDNLSGGRVGISFATGWHGTDFVIAPEKYDDRRQYTWDTIPVVQKLWRGEEVTLPGPKGTEITPTLYPRPVTPELPIWITASGNPDTYVQAGRLGANILTGLIGTETEQLAANIALYRKERAANGHDPATGTVSVMLHTYLEEDATAARERCREPLREYLRGYLGQQSDMVEGSGTDAGGADIEAQLDFAYERYAHQTALIGSPQTVRPLLDRLAEAGVDEAACLVDFGVTLEQAQQSIDLLAGVQESYRGEPADSTAAGGAPLVAPAAASPVTTAPLGIDQERMYRVQKALPPGPANYVTTGLRIRGPLRPELLEQALRTVVGRHEVLRTAFGESATGEPFQRIGAPDEFPVALERFDVTDVAPAERVRAARAVRTELARRPFAAGLPPMRLALITLGAEEFQLAAVKNHMITDWVSFTVFLKELFTVYGALLQGRTADLPPSVPYRVFAEQERARLRDGLLDDQLAYWERELAGAPAPATFPLKESLGGERPAVPSFAGHRAWMLFPDRTTAQLNALSRAERVTPFMTAYTALAASLGRTTGEGDLVLGSPTANRDRSPDNLLGLLLRPMLLRTRLRPEQTFRDALADVRRTVSGALSHAEAPYQSLVDRLAPERDISWTPLFRLRYLFLPWNDPFEMSGLQLNPIDTDPQTSLYDSTLTLWDSRLGAFGRFEYALDLFDHDTVVQAIETFATMLSAAVADPDTRIGDLPDTSAHRYHVDVDELEAHLGSEGPPQDRR</sequence>
<dbReference type="InterPro" id="IPR023213">
    <property type="entry name" value="CAT-like_dom_sf"/>
</dbReference>
<organism evidence="3 4">
    <name type="scientific">Streptomyces huasconensis</name>
    <dbReference type="NCBI Taxonomy" id="1854574"/>
    <lineage>
        <taxon>Bacteria</taxon>
        <taxon>Bacillati</taxon>
        <taxon>Actinomycetota</taxon>
        <taxon>Actinomycetes</taxon>
        <taxon>Kitasatosporales</taxon>
        <taxon>Streptomycetaceae</taxon>
        <taxon>Streptomyces</taxon>
    </lineage>
</organism>
<dbReference type="Proteomes" id="UP001553843">
    <property type="component" value="Unassembled WGS sequence"/>
</dbReference>
<feature type="domain" description="Luciferase-like" evidence="1">
    <location>
        <begin position="59"/>
        <end position="359"/>
    </location>
</feature>
<comment type="caution">
    <text evidence="3">The sequence shown here is derived from an EMBL/GenBank/DDBJ whole genome shotgun (WGS) entry which is preliminary data.</text>
</comment>
<dbReference type="Pfam" id="PF00296">
    <property type="entry name" value="Bac_luciferase"/>
    <property type="match status" value="1"/>
</dbReference>
<feature type="domain" description="Condensation" evidence="2">
    <location>
        <begin position="413"/>
        <end position="849"/>
    </location>
</feature>
<dbReference type="PANTHER" id="PTHR45527:SF1">
    <property type="entry name" value="FATTY ACID SYNTHASE"/>
    <property type="match status" value="1"/>
</dbReference>
<dbReference type="Gene3D" id="3.30.559.10">
    <property type="entry name" value="Chloramphenicol acetyltransferase-like domain"/>
    <property type="match status" value="1"/>
</dbReference>
<evidence type="ECO:0000259" key="2">
    <source>
        <dbReference type="Pfam" id="PF00668"/>
    </source>
</evidence>
<dbReference type="Pfam" id="PF00668">
    <property type="entry name" value="Condensation"/>
    <property type="match status" value="1"/>
</dbReference>
<dbReference type="InterPro" id="IPR001242">
    <property type="entry name" value="Condensation_dom"/>
</dbReference>
<gene>
    <name evidence="3" type="ORF">AB0887_19850</name>
</gene>
<dbReference type="InterPro" id="IPR024011">
    <property type="entry name" value="Biosynth_lucif-like_mOase_dom"/>
</dbReference>
<dbReference type="Gene3D" id="3.20.20.30">
    <property type="entry name" value="Luciferase-like domain"/>
    <property type="match status" value="1"/>
</dbReference>
<name>A0ABV3LY10_9ACTN</name>
<dbReference type="SUPFAM" id="SSF51679">
    <property type="entry name" value="Bacterial luciferase-like"/>
    <property type="match status" value="1"/>
</dbReference>
<reference evidence="3 4" key="1">
    <citation type="submission" date="2024-06" db="EMBL/GenBank/DDBJ databases">
        <title>The Natural Products Discovery Center: Release of the First 8490 Sequenced Strains for Exploring Actinobacteria Biosynthetic Diversity.</title>
        <authorList>
            <person name="Kalkreuter E."/>
            <person name="Kautsar S.A."/>
            <person name="Yang D."/>
            <person name="Bader C.D."/>
            <person name="Teijaro C.N."/>
            <person name="Fluegel L."/>
            <person name="Davis C.M."/>
            <person name="Simpson J.R."/>
            <person name="Lauterbach L."/>
            <person name="Steele A.D."/>
            <person name="Gui C."/>
            <person name="Meng S."/>
            <person name="Li G."/>
            <person name="Viehrig K."/>
            <person name="Ye F."/>
            <person name="Su P."/>
            <person name="Kiefer A.F."/>
            <person name="Nichols A."/>
            <person name="Cepeda A.J."/>
            <person name="Yan W."/>
            <person name="Fan B."/>
            <person name="Jiang Y."/>
            <person name="Adhikari A."/>
            <person name="Zheng C.-J."/>
            <person name="Schuster L."/>
            <person name="Cowan T.M."/>
            <person name="Smanski M.J."/>
            <person name="Chevrette M.G."/>
            <person name="De Carvalho L.P.S."/>
            <person name="Shen B."/>
        </authorList>
    </citation>
    <scope>NUCLEOTIDE SEQUENCE [LARGE SCALE GENOMIC DNA]</scope>
    <source>
        <strain evidence="3 4">NPDC047833</strain>
    </source>
</reference>
<proteinExistence type="predicted"/>
<accession>A0ABV3LY10</accession>
<dbReference type="EMBL" id="JBEYRS010000007">
    <property type="protein sequence ID" value="MEW2364180.1"/>
    <property type="molecule type" value="Genomic_DNA"/>
</dbReference>
<dbReference type="RefSeq" id="WP_359779864.1">
    <property type="nucleotide sequence ID" value="NZ_JBEYRR010000007.1"/>
</dbReference>